<dbReference type="RefSeq" id="XP_007367188.1">
    <property type="nucleotide sequence ID" value="XM_007367126.1"/>
</dbReference>
<name>R7SW31_DICSQ</name>
<dbReference type="KEGG" id="dsq:DICSQDRAFT_63954"/>
<accession>R7SW31</accession>
<feature type="region of interest" description="Disordered" evidence="1">
    <location>
        <begin position="1"/>
        <end position="44"/>
    </location>
</feature>
<evidence type="ECO:0000313" key="3">
    <source>
        <dbReference type="Proteomes" id="UP000053319"/>
    </source>
</evidence>
<feature type="non-terminal residue" evidence="2">
    <location>
        <position position="1"/>
    </location>
</feature>
<evidence type="ECO:0000256" key="1">
    <source>
        <dbReference type="SAM" id="MobiDB-lite"/>
    </source>
</evidence>
<organism evidence="2 3">
    <name type="scientific">Dichomitus squalens (strain LYAD-421)</name>
    <name type="common">Western red white-rot fungus</name>
    <dbReference type="NCBI Taxonomy" id="732165"/>
    <lineage>
        <taxon>Eukaryota</taxon>
        <taxon>Fungi</taxon>
        <taxon>Dikarya</taxon>
        <taxon>Basidiomycota</taxon>
        <taxon>Agaricomycotina</taxon>
        <taxon>Agaricomycetes</taxon>
        <taxon>Polyporales</taxon>
        <taxon>Polyporaceae</taxon>
        <taxon>Dichomitus</taxon>
    </lineage>
</organism>
<dbReference type="EMBL" id="JH719419">
    <property type="protein sequence ID" value="EJF59975.1"/>
    <property type="molecule type" value="Genomic_DNA"/>
</dbReference>
<protein>
    <submittedName>
        <fullName evidence="2">Uncharacterized protein</fullName>
    </submittedName>
</protein>
<dbReference type="Proteomes" id="UP000053319">
    <property type="component" value="Unassembled WGS sequence"/>
</dbReference>
<gene>
    <name evidence="2" type="ORF">DICSQDRAFT_63954</name>
</gene>
<proteinExistence type="predicted"/>
<evidence type="ECO:0000313" key="2">
    <source>
        <dbReference type="EMBL" id="EJF59975.1"/>
    </source>
</evidence>
<feature type="compositionally biased region" description="Basic and acidic residues" evidence="1">
    <location>
        <begin position="32"/>
        <end position="44"/>
    </location>
</feature>
<dbReference type="AlphaFoldDB" id="R7SW31"/>
<feature type="compositionally biased region" description="Polar residues" evidence="1">
    <location>
        <begin position="10"/>
        <end position="31"/>
    </location>
</feature>
<reference evidence="2 3" key="1">
    <citation type="journal article" date="2012" name="Science">
        <title>The Paleozoic origin of enzymatic lignin decomposition reconstructed from 31 fungal genomes.</title>
        <authorList>
            <person name="Floudas D."/>
            <person name="Binder M."/>
            <person name="Riley R."/>
            <person name="Barry K."/>
            <person name="Blanchette R.A."/>
            <person name="Henrissat B."/>
            <person name="Martinez A.T."/>
            <person name="Otillar R."/>
            <person name="Spatafora J.W."/>
            <person name="Yadav J.S."/>
            <person name="Aerts A."/>
            <person name="Benoit I."/>
            <person name="Boyd A."/>
            <person name="Carlson A."/>
            <person name="Copeland A."/>
            <person name="Coutinho P.M."/>
            <person name="de Vries R.P."/>
            <person name="Ferreira P."/>
            <person name="Findley K."/>
            <person name="Foster B."/>
            <person name="Gaskell J."/>
            <person name="Glotzer D."/>
            <person name="Gorecki P."/>
            <person name="Heitman J."/>
            <person name="Hesse C."/>
            <person name="Hori C."/>
            <person name="Igarashi K."/>
            <person name="Jurgens J.A."/>
            <person name="Kallen N."/>
            <person name="Kersten P."/>
            <person name="Kohler A."/>
            <person name="Kuees U."/>
            <person name="Kumar T.K.A."/>
            <person name="Kuo A."/>
            <person name="LaButti K."/>
            <person name="Larrondo L.F."/>
            <person name="Lindquist E."/>
            <person name="Ling A."/>
            <person name="Lombard V."/>
            <person name="Lucas S."/>
            <person name="Lundell T."/>
            <person name="Martin R."/>
            <person name="McLaughlin D.J."/>
            <person name="Morgenstern I."/>
            <person name="Morin E."/>
            <person name="Murat C."/>
            <person name="Nagy L.G."/>
            <person name="Nolan M."/>
            <person name="Ohm R.A."/>
            <person name="Patyshakuliyeva A."/>
            <person name="Rokas A."/>
            <person name="Ruiz-Duenas F.J."/>
            <person name="Sabat G."/>
            <person name="Salamov A."/>
            <person name="Samejima M."/>
            <person name="Schmutz J."/>
            <person name="Slot J.C."/>
            <person name="St John F."/>
            <person name="Stenlid J."/>
            <person name="Sun H."/>
            <person name="Sun S."/>
            <person name="Syed K."/>
            <person name="Tsang A."/>
            <person name="Wiebenga A."/>
            <person name="Young D."/>
            <person name="Pisabarro A."/>
            <person name="Eastwood D.C."/>
            <person name="Martin F."/>
            <person name="Cullen D."/>
            <person name="Grigoriev I.V."/>
            <person name="Hibbett D.S."/>
        </authorList>
    </citation>
    <scope>NUCLEOTIDE SEQUENCE [LARGE SCALE GENOMIC DNA]</scope>
    <source>
        <strain evidence="2 3">LYAD-421 SS1</strain>
    </source>
</reference>
<dbReference type="GeneID" id="18843262"/>
<sequence>GHITQKCPLQGNNPKQSTSKPTFQKIRSLNTQEEKPSPPSERSIDHIRGVFQGLSIQEKQEVVTLVEREGF</sequence>
<dbReference type="HOGENOM" id="CLU_2746894_0_0_1"/>